<evidence type="ECO:0000259" key="8">
    <source>
        <dbReference type="PROSITE" id="PS50928"/>
    </source>
</evidence>
<dbReference type="InterPro" id="IPR035906">
    <property type="entry name" value="MetI-like_sf"/>
</dbReference>
<dbReference type="AlphaFoldDB" id="A0A6H1P9V4"/>
<feature type="transmembrane region" description="Helical" evidence="7">
    <location>
        <begin position="177"/>
        <end position="198"/>
    </location>
</feature>
<dbReference type="InterPro" id="IPR050809">
    <property type="entry name" value="UgpAE/MalFG_permease"/>
</dbReference>
<feature type="transmembrane region" description="Helical" evidence="7">
    <location>
        <begin position="283"/>
        <end position="303"/>
    </location>
</feature>
<keyword evidence="3" id="KW-1003">Cell membrane</keyword>
<evidence type="ECO:0000256" key="3">
    <source>
        <dbReference type="ARBA" id="ARBA00022475"/>
    </source>
</evidence>
<dbReference type="Proteomes" id="UP000501868">
    <property type="component" value="Chromosome"/>
</dbReference>
<evidence type="ECO:0000256" key="1">
    <source>
        <dbReference type="ARBA" id="ARBA00004651"/>
    </source>
</evidence>
<dbReference type="PROSITE" id="PS50928">
    <property type="entry name" value="ABC_TM1"/>
    <property type="match status" value="1"/>
</dbReference>
<dbReference type="CDD" id="cd06261">
    <property type="entry name" value="TM_PBP2"/>
    <property type="match status" value="1"/>
</dbReference>
<feature type="domain" description="ABC transmembrane type-1" evidence="8">
    <location>
        <begin position="88"/>
        <end position="304"/>
    </location>
</feature>
<evidence type="ECO:0000256" key="2">
    <source>
        <dbReference type="ARBA" id="ARBA00022448"/>
    </source>
</evidence>
<protein>
    <submittedName>
        <fullName evidence="9">Sugar ABC transporter permease</fullName>
    </submittedName>
</protein>
<dbReference type="Gene3D" id="1.10.3720.10">
    <property type="entry name" value="MetI-like"/>
    <property type="match status" value="1"/>
</dbReference>
<organism evidence="9 10">
    <name type="scientific">Priestia megaterium</name>
    <name type="common">Bacillus megaterium</name>
    <dbReference type="NCBI Taxonomy" id="1404"/>
    <lineage>
        <taxon>Bacteria</taxon>
        <taxon>Bacillati</taxon>
        <taxon>Bacillota</taxon>
        <taxon>Bacilli</taxon>
        <taxon>Bacillales</taxon>
        <taxon>Bacillaceae</taxon>
        <taxon>Priestia</taxon>
    </lineage>
</organism>
<keyword evidence="4 7" id="KW-0812">Transmembrane</keyword>
<evidence type="ECO:0000313" key="9">
    <source>
        <dbReference type="EMBL" id="QIZ10318.1"/>
    </source>
</evidence>
<keyword evidence="5 7" id="KW-1133">Transmembrane helix</keyword>
<dbReference type="PANTHER" id="PTHR43227:SF7">
    <property type="entry name" value="ARABINOOLIGOSACCHARIDES TRANSPORT SYSTEM PERMEASE PROTEIN ARAP"/>
    <property type="match status" value="1"/>
</dbReference>
<keyword evidence="6 7" id="KW-0472">Membrane</keyword>
<dbReference type="EMBL" id="CP051128">
    <property type="protein sequence ID" value="QIZ10318.1"/>
    <property type="molecule type" value="Genomic_DNA"/>
</dbReference>
<sequence length="316" mass="35692">MSNGNLEIQEKSVLSLEKKNKFSNIFYSQKIAPYFFVLPFLISFIIFFAYPVYTTFVMSFQEVLPGQTTFIGLENYKGLWNPTFLKAIKNSSTYTFLTLLVLIPIPLILAVFLNSKIMYAKNVFRSITFIPALTSVVVAGIIFRLIFGGQEEALLNSILAPLGIEKRAWLNNAGTSMFVLVILATWKWMGINLLYFLAGLQNIPKELYESAEVDGASTWNKFFHITMPLLKPISIYVFTISIYGGFSMFAESYMLYGSNRSPNNIGLTIVGYLYQKGIEQNNLGFGSAVGITLLVITLIITLLQLKFFGMFKKEEQ</sequence>
<dbReference type="InterPro" id="IPR000515">
    <property type="entry name" value="MetI-like"/>
</dbReference>
<dbReference type="SUPFAM" id="SSF161098">
    <property type="entry name" value="MetI-like"/>
    <property type="match status" value="1"/>
</dbReference>
<gene>
    <name evidence="9" type="ORF">HFZ78_29415</name>
</gene>
<feature type="transmembrane region" description="Helical" evidence="7">
    <location>
        <begin position="127"/>
        <end position="147"/>
    </location>
</feature>
<evidence type="ECO:0000313" key="10">
    <source>
        <dbReference type="Proteomes" id="UP000501868"/>
    </source>
</evidence>
<feature type="transmembrane region" description="Helical" evidence="7">
    <location>
        <begin position="233"/>
        <end position="256"/>
    </location>
</feature>
<reference evidence="9 10" key="2">
    <citation type="submission" date="2020-04" db="EMBL/GenBank/DDBJ databases">
        <authorList>
            <person name="Fomenkov A."/>
            <person name="Anton B.P."/>
            <person name="Roberts R.J."/>
        </authorList>
    </citation>
    <scope>NUCLEOTIDE SEQUENCE [LARGE SCALE GENOMIC DNA]</scope>
    <source>
        <strain evidence="9 10">S2</strain>
    </source>
</reference>
<dbReference type="GO" id="GO:0055085">
    <property type="term" value="P:transmembrane transport"/>
    <property type="evidence" value="ECO:0007669"/>
    <property type="project" value="InterPro"/>
</dbReference>
<evidence type="ECO:0000256" key="5">
    <source>
        <dbReference type="ARBA" id="ARBA00022989"/>
    </source>
</evidence>
<evidence type="ECO:0000256" key="4">
    <source>
        <dbReference type="ARBA" id="ARBA00022692"/>
    </source>
</evidence>
<accession>A0A6H1P9V4</accession>
<comment type="subcellular location">
    <subcellularLocation>
        <location evidence="1 7">Cell membrane</location>
        <topology evidence="1 7">Multi-pass membrane protein</topology>
    </subcellularLocation>
</comment>
<proteinExistence type="inferred from homology"/>
<evidence type="ECO:0000256" key="7">
    <source>
        <dbReference type="RuleBase" id="RU363032"/>
    </source>
</evidence>
<feature type="transmembrane region" description="Helical" evidence="7">
    <location>
        <begin position="31"/>
        <end position="53"/>
    </location>
</feature>
<dbReference type="Pfam" id="PF00528">
    <property type="entry name" value="BPD_transp_1"/>
    <property type="match status" value="1"/>
</dbReference>
<name>A0A6H1P9V4_PRIMG</name>
<dbReference type="PANTHER" id="PTHR43227">
    <property type="entry name" value="BLL4140 PROTEIN"/>
    <property type="match status" value="1"/>
</dbReference>
<feature type="transmembrane region" description="Helical" evidence="7">
    <location>
        <begin position="94"/>
        <end position="115"/>
    </location>
</feature>
<keyword evidence="2 7" id="KW-0813">Transport</keyword>
<dbReference type="GO" id="GO:0005886">
    <property type="term" value="C:plasma membrane"/>
    <property type="evidence" value="ECO:0007669"/>
    <property type="project" value="UniProtKB-SubCell"/>
</dbReference>
<comment type="similarity">
    <text evidence="7">Belongs to the binding-protein-dependent transport system permease family.</text>
</comment>
<reference evidence="9 10" key="1">
    <citation type="submission" date="2020-04" db="EMBL/GenBank/DDBJ databases">
        <title>Genome-Wide Identification of 5-Methylcytosine Sites in Bacterial Genomes By High-Throughput Sequencing of MspJI Restriction Fragments.</title>
        <authorList>
            <person name="Wu V."/>
        </authorList>
    </citation>
    <scope>NUCLEOTIDE SEQUENCE [LARGE SCALE GENOMIC DNA]</scope>
    <source>
        <strain evidence="9 10">S2</strain>
    </source>
</reference>
<evidence type="ECO:0000256" key="6">
    <source>
        <dbReference type="ARBA" id="ARBA00023136"/>
    </source>
</evidence>